<keyword evidence="3" id="KW-1185">Reference proteome</keyword>
<proteinExistence type="predicted"/>
<protein>
    <recommendedName>
        <fullName evidence="4">Desiccation-related protein PCC13-62</fullName>
    </recommendedName>
</protein>
<dbReference type="EMBL" id="JBEDUW010000004">
    <property type="protein sequence ID" value="KAK9934015.1"/>
    <property type="molecule type" value="Genomic_DNA"/>
</dbReference>
<dbReference type="InterPro" id="IPR052965">
    <property type="entry name" value="Pigment-catalase-like"/>
</dbReference>
<accession>A0AAW1XCD2</accession>
<dbReference type="Proteomes" id="UP001457282">
    <property type="component" value="Unassembled WGS sequence"/>
</dbReference>
<evidence type="ECO:0008006" key="4">
    <source>
        <dbReference type="Google" id="ProtNLM"/>
    </source>
</evidence>
<dbReference type="AlphaFoldDB" id="A0AAW1XCD2"/>
<gene>
    <name evidence="2" type="ORF">M0R45_021181</name>
</gene>
<evidence type="ECO:0000313" key="2">
    <source>
        <dbReference type="EMBL" id="KAK9934015.1"/>
    </source>
</evidence>
<keyword evidence="1" id="KW-0732">Signal</keyword>
<dbReference type="PANTHER" id="PTHR31694:SF12">
    <property type="entry name" value="DESICCATION-LIKE PROTEIN"/>
    <property type="match status" value="1"/>
</dbReference>
<reference evidence="2 3" key="1">
    <citation type="journal article" date="2023" name="G3 (Bethesda)">
        <title>A chromosome-length genome assembly and annotation of blackberry (Rubus argutus, cv. 'Hillquist').</title>
        <authorList>
            <person name="Bruna T."/>
            <person name="Aryal R."/>
            <person name="Dudchenko O."/>
            <person name="Sargent D.J."/>
            <person name="Mead D."/>
            <person name="Buti M."/>
            <person name="Cavallini A."/>
            <person name="Hytonen T."/>
            <person name="Andres J."/>
            <person name="Pham M."/>
            <person name="Weisz D."/>
            <person name="Mascagni F."/>
            <person name="Usai G."/>
            <person name="Natali L."/>
            <person name="Bassil N."/>
            <person name="Fernandez G.E."/>
            <person name="Lomsadze A."/>
            <person name="Armour M."/>
            <person name="Olukolu B."/>
            <person name="Poorten T."/>
            <person name="Britton C."/>
            <person name="Davik J."/>
            <person name="Ashrafi H."/>
            <person name="Aiden E.L."/>
            <person name="Borodovsky M."/>
            <person name="Worthington M."/>
        </authorList>
    </citation>
    <scope>NUCLEOTIDE SEQUENCE [LARGE SCALE GENOMIC DNA]</scope>
    <source>
        <strain evidence="2">PI 553951</strain>
    </source>
</reference>
<feature type="chain" id="PRO_5044002297" description="Desiccation-related protein PCC13-62" evidence="1">
    <location>
        <begin position="28"/>
        <end position="316"/>
    </location>
</feature>
<feature type="signal peptide" evidence="1">
    <location>
        <begin position="1"/>
        <end position="27"/>
    </location>
</feature>
<evidence type="ECO:0000256" key="1">
    <source>
        <dbReference type="SAM" id="SignalP"/>
    </source>
</evidence>
<dbReference type="Pfam" id="PF13668">
    <property type="entry name" value="Ferritin_2"/>
    <property type="match status" value="1"/>
</dbReference>
<sequence>MAHFAYTTTTAILAFLFSLLLLPHSYSAELISSNDYGLESSPVPQSDVDLLEFPLNLEYLEAEFFLYGALGFGLDKVNASLTMGGPTPIGTKKAKLDPFTRDVITQFAWQEVGHLRAIQKTVKGFPRPLLDLSAKSFAKVFDLAFGRPLHPPFDPYANSLNYLLASYLIPYVGLTGYVGANPKLQGSTSKRLVAGLLGVESGQDAVIRTLLYKHALEKVKPYGITVAEFTDRLSNLRNKLGQAGLKDEGLVVPRFEGAEGKINGNILAGDAYSISYDRTPEEILRIVYGSGDEHVPGGFYPKGADGRIAKSYLQNE</sequence>
<evidence type="ECO:0000313" key="3">
    <source>
        <dbReference type="Proteomes" id="UP001457282"/>
    </source>
</evidence>
<dbReference type="PANTHER" id="PTHR31694">
    <property type="entry name" value="DESICCATION-LIKE PROTEIN"/>
    <property type="match status" value="1"/>
</dbReference>
<organism evidence="2 3">
    <name type="scientific">Rubus argutus</name>
    <name type="common">Southern blackberry</name>
    <dbReference type="NCBI Taxonomy" id="59490"/>
    <lineage>
        <taxon>Eukaryota</taxon>
        <taxon>Viridiplantae</taxon>
        <taxon>Streptophyta</taxon>
        <taxon>Embryophyta</taxon>
        <taxon>Tracheophyta</taxon>
        <taxon>Spermatophyta</taxon>
        <taxon>Magnoliopsida</taxon>
        <taxon>eudicotyledons</taxon>
        <taxon>Gunneridae</taxon>
        <taxon>Pentapetalae</taxon>
        <taxon>rosids</taxon>
        <taxon>fabids</taxon>
        <taxon>Rosales</taxon>
        <taxon>Rosaceae</taxon>
        <taxon>Rosoideae</taxon>
        <taxon>Rosoideae incertae sedis</taxon>
        <taxon>Rubus</taxon>
    </lineage>
</organism>
<comment type="caution">
    <text evidence="2">The sequence shown here is derived from an EMBL/GenBank/DDBJ whole genome shotgun (WGS) entry which is preliminary data.</text>
</comment>
<name>A0AAW1XCD2_RUBAR</name>